<dbReference type="InterPro" id="IPR011042">
    <property type="entry name" value="6-blade_b-propeller_TolB-like"/>
</dbReference>
<evidence type="ECO:0000256" key="2">
    <source>
        <dbReference type="PROSITE-ProRule" id="PRU00504"/>
    </source>
</evidence>
<proteinExistence type="predicted"/>
<feature type="repeat" description="NHL" evidence="2">
    <location>
        <begin position="163"/>
        <end position="205"/>
    </location>
</feature>
<dbReference type="EMBL" id="HBEY01051503">
    <property type="protein sequence ID" value="CAD8621396.1"/>
    <property type="molecule type" value="Transcribed_RNA"/>
</dbReference>
<protein>
    <recommendedName>
        <fullName evidence="4">SMP-30/Gluconolactonase/LRE-like region domain-containing protein</fullName>
    </recommendedName>
</protein>
<dbReference type="GO" id="GO:0000209">
    <property type="term" value="P:protein polyubiquitination"/>
    <property type="evidence" value="ECO:0007669"/>
    <property type="project" value="TreeGrafter"/>
</dbReference>
<evidence type="ECO:0000313" key="3">
    <source>
        <dbReference type="EMBL" id="CAD8621396.1"/>
    </source>
</evidence>
<feature type="repeat" description="NHL" evidence="2">
    <location>
        <begin position="210"/>
        <end position="254"/>
    </location>
</feature>
<dbReference type="GO" id="GO:0008270">
    <property type="term" value="F:zinc ion binding"/>
    <property type="evidence" value="ECO:0007669"/>
    <property type="project" value="UniProtKB-KW"/>
</dbReference>
<gene>
    <name evidence="3" type="ORF">CPEL01642_LOCUS24779</name>
</gene>
<dbReference type="Pfam" id="PF01436">
    <property type="entry name" value="NHL"/>
    <property type="match status" value="1"/>
</dbReference>
<organism evidence="3">
    <name type="scientific">Coccolithus braarudii</name>
    <dbReference type="NCBI Taxonomy" id="221442"/>
    <lineage>
        <taxon>Eukaryota</taxon>
        <taxon>Haptista</taxon>
        <taxon>Haptophyta</taxon>
        <taxon>Prymnesiophyceae</taxon>
        <taxon>Coccolithales</taxon>
        <taxon>Coccolithaceae</taxon>
        <taxon>Coccolithus</taxon>
    </lineage>
</organism>
<accession>A0A7S0LSL4</accession>
<reference evidence="3" key="1">
    <citation type="submission" date="2021-01" db="EMBL/GenBank/DDBJ databases">
        <authorList>
            <person name="Corre E."/>
            <person name="Pelletier E."/>
            <person name="Niang G."/>
            <person name="Scheremetjew M."/>
            <person name="Finn R."/>
            <person name="Kale V."/>
            <person name="Holt S."/>
            <person name="Cochrane G."/>
            <person name="Meng A."/>
            <person name="Brown T."/>
            <person name="Cohen L."/>
        </authorList>
    </citation>
    <scope>NUCLEOTIDE SEQUENCE</scope>
    <source>
        <strain evidence="3">PLY182g</strain>
    </source>
</reference>
<dbReference type="PANTHER" id="PTHR24104">
    <property type="entry name" value="E3 UBIQUITIN-PROTEIN LIGASE NHLRC1-RELATED"/>
    <property type="match status" value="1"/>
</dbReference>
<dbReference type="CDD" id="cd05819">
    <property type="entry name" value="NHL"/>
    <property type="match status" value="1"/>
</dbReference>
<evidence type="ECO:0008006" key="4">
    <source>
        <dbReference type="Google" id="ProtNLM"/>
    </source>
</evidence>
<dbReference type="GO" id="GO:0043161">
    <property type="term" value="P:proteasome-mediated ubiquitin-dependent protein catabolic process"/>
    <property type="evidence" value="ECO:0007669"/>
    <property type="project" value="TreeGrafter"/>
</dbReference>
<sequence>MRSVARCVEDDWRVLSWEKSISGRQPALCAAGFYFHRHVTGLPGGQLAFPDVHNRAIRVLDQDGTFVRVLHSGQMMGPRGPACDGQVLYVVESAGQSLHAIRLKDGSVNTWCVPSSEDDAALTELVTPDTCAVDGSLLFVSNAGRDSVLVYEKTSFELVATLGKAGGGPGTAHGEFNRPQGLTATRSKLWVCDSGNCRIQVFNGPTFDFERCFGKHGNQPGCFNEPRGVAVCDSVNGDLLVVSETRRLQVLTLDGSPLQVLPQGPSPSLRTQASFPPGLWGICATRDRVYTVNVISNELLVLSLRRSNTDFAAG</sequence>
<dbReference type="InterPro" id="IPR050952">
    <property type="entry name" value="TRIM-NHL_E3_ligases"/>
</dbReference>
<evidence type="ECO:0000256" key="1">
    <source>
        <dbReference type="ARBA" id="ARBA00022737"/>
    </source>
</evidence>
<name>A0A7S0LSL4_9EUKA</name>
<dbReference type="SUPFAM" id="SSF101898">
    <property type="entry name" value="NHL repeat"/>
    <property type="match status" value="1"/>
</dbReference>
<dbReference type="InterPro" id="IPR001258">
    <property type="entry name" value="NHL_repeat"/>
</dbReference>
<dbReference type="AlphaFoldDB" id="A0A7S0LSL4"/>
<dbReference type="GO" id="GO:0061630">
    <property type="term" value="F:ubiquitin protein ligase activity"/>
    <property type="evidence" value="ECO:0007669"/>
    <property type="project" value="TreeGrafter"/>
</dbReference>
<dbReference type="Gene3D" id="2.120.10.30">
    <property type="entry name" value="TolB, C-terminal domain"/>
    <property type="match status" value="2"/>
</dbReference>
<dbReference type="PROSITE" id="PS51125">
    <property type="entry name" value="NHL"/>
    <property type="match status" value="2"/>
</dbReference>
<keyword evidence="1" id="KW-0677">Repeat</keyword>
<dbReference type="PANTHER" id="PTHR24104:SF25">
    <property type="entry name" value="PROTEIN LIN-41"/>
    <property type="match status" value="1"/>
</dbReference>